<dbReference type="AlphaFoldDB" id="X6NIV6"/>
<evidence type="ECO:0000313" key="3">
    <source>
        <dbReference type="Proteomes" id="UP000023152"/>
    </source>
</evidence>
<dbReference type="PANTHER" id="PTHR31540">
    <property type="entry name" value="CENTROSOMAL PROTEIN OF 131 KDA"/>
    <property type="match status" value="1"/>
</dbReference>
<comment type="caution">
    <text evidence="2">The sequence shown here is derived from an EMBL/GenBank/DDBJ whole genome shotgun (WGS) entry which is preliminary data.</text>
</comment>
<evidence type="ECO:0000256" key="1">
    <source>
        <dbReference type="SAM" id="Coils"/>
    </source>
</evidence>
<dbReference type="GO" id="GO:0035735">
    <property type="term" value="P:intraciliary transport involved in cilium assembly"/>
    <property type="evidence" value="ECO:0007669"/>
    <property type="project" value="InterPro"/>
</dbReference>
<keyword evidence="1" id="KW-0175">Coiled coil</keyword>
<name>X6NIV6_RETFI</name>
<accession>X6NIV6</accession>
<protein>
    <submittedName>
        <fullName evidence="2">Uncharacterized protein</fullName>
    </submittedName>
</protein>
<dbReference type="PANTHER" id="PTHR31540:SF1">
    <property type="entry name" value="CENTROSOMAL PROTEIN OF 131 KDA"/>
    <property type="match status" value="1"/>
</dbReference>
<dbReference type="OrthoDB" id="197735at2759"/>
<feature type="coiled-coil region" evidence="1">
    <location>
        <begin position="104"/>
        <end position="138"/>
    </location>
</feature>
<dbReference type="Proteomes" id="UP000023152">
    <property type="component" value="Unassembled WGS sequence"/>
</dbReference>
<sequence>MNDCKDDFSDEVPSSVTVVQLTVPINEKTEEGKFLKHEKVTKLMSFLDTVANEADGDLQFASSSSLHPASSEPFCTDLLLDATTSKSSSVSAASNVFVDIKSKMIALKSQLNDKNKTIQLLQQNLEHSKNKQKDIEKALEASYEQKLQNQKKEFEHSIHRNLSFVDRLLKDKEKLSLQCDGA</sequence>
<proteinExistence type="predicted"/>
<organism evidence="2 3">
    <name type="scientific">Reticulomyxa filosa</name>
    <dbReference type="NCBI Taxonomy" id="46433"/>
    <lineage>
        <taxon>Eukaryota</taxon>
        <taxon>Sar</taxon>
        <taxon>Rhizaria</taxon>
        <taxon>Retaria</taxon>
        <taxon>Foraminifera</taxon>
        <taxon>Monothalamids</taxon>
        <taxon>Reticulomyxidae</taxon>
        <taxon>Reticulomyxa</taxon>
    </lineage>
</organism>
<dbReference type="InterPro" id="IPR030465">
    <property type="entry name" value="CEP131"/>
</dbReference>
<dbReference type="GO" id="GO:0005929">
    <property type="term" value="C:cilium"/>
    <property type="evidence" value="ECO:0007669"/>
    <property type="project" value="GOC"/>
</dbReference>
<keyword evidence="3" id="KW-1185">Reference proteome</keyword>
<reference evidence="2 3" key="1">
    <citation type="journal article" date="2013" name="Curr. Biol.">
        <title>The Genome of the Foraminiferan Reticulomyxa filosa.</title>
        <authorList>
            <person name="Glockner G."/>
            <person name="Hulsmann N."/>
            <person name="Schleicher M."/>
            <person name="Noegel A.A."/>
            <person name="Eichinger L."/>
            <person name="Gallinger C."/>
            <person name="Pawlowski J."/>
            <person name="Sierra R."/>
            <person name="Euteneuer U."/>
            <person name="Pillet L."/>
            <person name="Moustafa A."/>
            <person name="Platzer M."/>
            <person name="Groth M."/>
            <person name="Szafranski K."/>
            <person name="Schliwa M."/>
        </authorList>
    </citation>
    <scope>NUCLEOTIDE SEQUENCE [LARGE SCALE GENOMIC DNA]</scope>
</reference>
<dbReference type="EMBL" id="ASPP01008256">
    <property type="protein sequence ID" value="ETO25833.1"/>
    <property type="molecule type" value="Genomic_DNA"/>
</dbReference>
<evidence type="ECO:0000313" key="2">
    <source>
        <dbReference type="EMBL" id="ETO25833.1"/>
    </source>
</evidence>
<gene>
    <name evidence="2" type="ORF">RFI_11302</name>
</gene>